<evidence type="ECO:0000256" key="5">
    <source>
        <dbReference type="PROSITE-ProRule" id="PRU00169"/>
    </source>
</evidence>
<dbReference type="PANTHER" id="PTHR43214:SF24">
    <property type="entry name" value="TRANSCRIPTIONAL REGULATORY PROTEIN NARL-RELATED"/>
    <property type="match status" value="1"/>
</dbReference>
<evidence type="ECO:0000256" key="2">
    <source>
        <dbReference type="ARBA" id="ARBA00023015"/>
    </source>
</evidence>
<dbReference type="PROSITE" id="PS00622">
    <property type="entry name" value="HTH_LUXR_1"/>
    <property type="match status" value="1"/>
</dbReference>
<dbReference type="PANTHER" id="PTHR43214">
    <property type="entry name" value="TWO-COMPONENT RESPONSE REGULATOR"/>
    <property type="match status" value="1"/>
</dbReference>
<evidence type="ECO:0000256" key="1">
    <source>
        <dbReference type="ARBA" id="ARBA00022553"/>
    </source>
</evidence>
<dbReference type="Pfam" id="PF00196">
    <property type="entry name" value="GerE"/>
    <property type="match status" value="1"/>
</dbReference>
<sequence length="224" mass="23319">MTDSDTDEVQPIRVLLIDDDPLVCSGLELILSSTDDIRVVGTAGDGDEAVAAVQRHYPDVVLLDVRMARLDGIAATEALCALPSPPRVIVLTTFDADDIVMRAIGAGAAGFLLKTAPAGEIIKAIRNVHAGDGALSPRSARRVFKQVGGAGAARATARAAVDGLSDRERDVVRLVGEGLSNQQIGAQLYVGEATVKTHLASAQRKLGVEGRVRLAVLAARAGLI</sequence>
<dbReference type="Pfam" id="PF00072">
    <property type="entry name" value="Response_reg"/>
    <property type="match status" value="1"/>
</dbReference>
<dbReference type="InterPro" id="IPR016032">
    <property type="entry name" value="Sig_transdc_resp-reg_C-effctor"/>
</dbReference>
<dbReference type="SMART" id="SM00421">
    <property type="entry name" value="HTH_LUXR"/>
    <property type="match status" value="1"/>
</dbReference>
<dbReference type="InterPro" id="IPR001789">
    <property type="entry name" value="Sig_transdc_resp-reg_receiver"/>
</dbReference>
<evidence type="ECO:0000313" key="8">
    <source>
        <dbReference type="EMBL" id="MFC6705215.1"/>
    </source>
</evidence>
<dbReference type="PROSITE" id="PS50110">
    <property type="entry name" value="RESPONSE_REGULATORY"/>
    <property type="match status" value="1"/>
</dbReference>
<dbReference type="CDD" id="cd17535">
    <property type="entry name" value="REC_NarL-like"/>
    <property type="match status" value="1"/>
</dbReference>
<keyword evidence="9" id="KW-1185">Reference proteome</keyword>
<protein>
    <submittedName>
        <fullName evidence="8">Response regulator</fullName>
    </submittedName>
</protein>
<dbReference type="PRINTS" id="PR00038">
    <property type="entry name" value="HTHLUXR"/>
</dbReference>
<reference evidence="9" key="1">
    <citation type="journal article" date="2019" name="Int. J. Syst. Evol. Microbiol.">
        <title>The Global Catalogue of Microorganisms (GCM) 10K type strain sequencing project: providing services to taxonomists for standard genome sequencing and annotation.</title>
        <authorList>
            <consortium name="The Broad Institute Genomics Platform"/>
            <consortium name="The Broad Institute Genome Sequencing Center for Infectious Disease"/>
            <person name="Wu L."/>
            <person name="Ma J."/>
        </authorList>
    </citation>
    <scope>NUCLEOTIDE SEQUENCE [LARGE SCALE GENOMIC DNA]</scope>
    <source>
        <strain evidence="9">CCUG 58127</strain>
    </source>
</reference>
<dbReference type="EMBL" id="JBHSWH010000001">
    <property type="protein sequence ID" value="MFC6705215.1"/>
    <property type="molecule type" value="Genomic_DNA"/>
</dbReference>
<dbReference type="PROSITE" id="PS50043">
    <property type="entry name" value="HTH_LUXR_2"/>
    <property type="match status" value="1"/>
</dbReference>
<proteinExistence type="predicted"/>
<keyword evidence="4" id="KW-0804">Transcription</keyword>
<dbReference type="SUPFAM" id="SSF52172">
    <property type="entry name" value="CheY-like"/>
    <property type="match status" value="1"/>
</dbReference>
<dbReference type="InterPro" id="IPR011006">
    <property type="entry name" value="CheY-like_superfamily"/>
</dbReference>
<dbReference type="SUPFAM" id="SSF46894">
    <property type="entry name" value="C-terminal effector domain of the bipartite response regulators"/>
    <property type="match status" value="1"/>
</dbReference>
<keyword evidence="3" id="KW-0238">DNA-binding</keyword>
<dbReference type="InterPro" id="IPR000792">
    <property type="entry name" value="Tscrpt_reg_LuxR_C"/>
</dbReference>
<dbReference type="SMART" id="SM00448">
    <property type="entry name" value="REC"/>
    <property type="match status" value="1"/>
</dbReference>
<comment type="caution">
    <text evidence="8">The sequence shown here is derived from an EMBL/GenBank/DDBJ whole genome shotgun (WGS) entry which is preliminary data.</text>
</comment>
<feature type="modified residue" description="4-aspartylphosphate" evidence="5">
    <location>
        <position position="64"/>
    </location>
</feature>
<evidence type="ECO:0000313" key="9">
    <source>
        <dbReference type="Proteomes" id="UP001596298"/>
    </source>
</evidence>
<accession>A0ABW2AEJ8</accession>
<dbReference type="InterPro" id="IPR039420">
    <property type="entry name" value="WalR-like"/>
</dbReference>
<keyword evidence="1 5" id="KW-0597">Phosphoprotein</keyword>
<evidence type="ECO:0000259" key="7">
    <source>
        <dbReference type="PROSITE" id="PS50110"/>
    </source>
</evidence>
<dbReference type="CDD" id="cd06170">
    <property type="entry name" value="LuxR_C_like"/>
    <property type="match status" value="1"/>
</dbReference>
<dbReference type="Gene3D" id="3.40.50.2300">
    <property type="match status" value="1"/>
</dbReference>
<name>A0ABW2AEJ8_9MICO</name>
<gene>
    <name evidence="8" type="ORF">ACFQDH_08015</name>
</gene>
<evidence type="ECO:0000259" key="6">
    <source>
        <dbReference type="PROSITE" id="PS50043"/>
    </source>
</evidence>
<evidence type="ECO:0000256" key="4">
    <source>
        <dbReference type="ARBA" id="ARBA00023163"/>
    </source>
</evidence>
<feature type="domain" description="Response regulatory" evidence="7">
    <location>
        <begin position="13"/>
        <end position="129"/>
    </location>
</feature>
<keyword evidence="2" id="KW-0805">Transcription regulation</keyword>
<feature type="domain" description="HTH luxR-type" evidence="6">
    <location>
        <begin position="157"/>
        <end position="222"/>
    </location>
</feature>
<evidence type="ECO:0000256" key="3">
    <source>
        <dbReference type="ARBA" id="ARBA00023125"/>
    </source>
</evidence>
<dbReference type="InterPro" id="IPR058245">
    <property type="entry name" value="NreC/VraR/RcsB-like_REC"/>
</dbReference>
<dbReference type="RefSeq" id="WP_382400158.1">
    <property type="nucleotide sequence ID" value="NZ_JBHSWH010000001.1"/>
</dbReference>
<organism evidence="8 9">
    <name type="scientific">Flexivirga alba</name>
    <dbReference type="NCBI Taxonomy" id="702742"/>
    <lineage>
        <taxon>Bacteria</taxon>
        <taxon>Bacillati</taxon>
        <taxon>Actinomycetota</taxon>
        <taxon>Actinomycetes</taxon>
        <taxon>Micrococcales</taxon>
        <taxon>Dermacoccaceae</taxon>
        <taxon>Flexivirga</taxon>
    </lineage>
</organism>
<dbReference type="Proteomes" id="UP001596298">
    <property type="component" value="Unassembled WGS sequence"/>
</dbReference>